<dbReference type="GO" id="GO:0008233">
    <property type="term" value="F:peptidase activity"/>
    <property type="evidence" value="ECO:0007669"/>
    <property type="project" value="UniProtKB-KW"/>
</dbReference>
<dbReference type="PANTHER" id="PTHR11638">
    <property type="entry name" value="ATP-DEPENDENT CLP PROTEASE"/>
    <property type="match status" value="1"/>
</dbReference>
<feature type="domain" description="AAA+ ATPase" evidence="6">
    <location>
        <begin position="582"/>
        <end position="756"/>
    </location>
</feature>
<keyword evidence="8" id="KW-0378">Hydrolase</keyword>
<evidence type="ECO:0000259" key="6">
    <source>
        <dbReference type="SMART" id="SM00382"/>
    </source>
</evidence>
<evidence type="ECO:0000313" key="8">
    <source>
        <dbReference type="EMBL" id="MEQ2455703.1"/>
    </source>
</evidence>
<evidence type="ECO:0000256" key="3">
    <source>
        <dbReference type="ARBA" id="ARBA00023186"/>
    </source>
</evidence>
<feature type="domain" description="AAA+ ATPase" evidence="6">
    <location>
        <begin position="177"/>
        <end position="322"/>
    </location>
</feature>
<feature type="domain" description="Clp ATPase C-terminal" evidence="7">
    <location>
        <begin position="755"/>
        <end position="844"/>
    </location>
</feature>
<comment type="caution">
    <text evidence="8">The sequence shown here is derived from an EMBL/GenBank/DDBJ whole genome shotgun (WGS) entry which is preliminary data.</text>
</comment>
<dbReference type="PRINTS" id="PR00300">
    <property type="entry name" value="CLPPROTEASEA"/>
</dbReference>
<gene>
    <name evidence="8" type="ORF">WMO45_04150</name>
</gene>
<dbReference type="InterPro" id="IPR041546">
    <property type="entry name" value="ClpA/ClpB_AAA_lid"/>
</dbReference>
<dbReference type="GO" id="GO:0006508">
    <property type="term" value="P:proteolysis"/>
    <property type="evidence" value="ECO:0007669"/>
    <property type="project" value="UniProtKB-KW"/>
</dbReference>
<accession>A0ABV1EM82</accession>
<evidence type="ECO:0000256" key="5">
    <source>
        <dbReference type="SAM" id="MobiDB-lite"/>
    </source>
</evidence>
<dbReference type="Gene3D" id="1.10.8.60">
    <property type="match status" value="2"/>
</dbReference>
<keyword evidence="4" id="KW-0175">Coiled coil</keyword>
<dbReference type="InterPro" id="IPR003593">
    <property type="entry name" value="AAA+_ATPase"/>
</dbReference>
<dbReference type="EMBL" id="JBBMFT010000001">
    <property type="protein sequence ID" value="MEQ2455703.1"/>
    <property type="molecule type" value="Genomic_DNA"/>
</dbReference>
<dbReference type="CDD" id="cd00009">
    <property type="entry name" value="AAA"/>
    <property type="match status" value="1"/>
</dbReference>
<dbReference type="Proteomes" id="UP001440599">
    <property type="component" value="Unassembled WGS sequence"/>
</dbReference>
<dbReference type="InterPro" id="IPR003959">
    <property type="entry name" value="ATPase_AAA_core"/>
</dbReference>
<keyword evidence="3" id="KW-0143">Chaperone</keyword>
<protein>
    <submittedName>
        <fullName evidence="8">ATP-dependent Clp protease ATP-binding subunit</fullName>
    </submittedName>
</protein>
<organism evidence="8 9">
    <name type="scientific">Flavonifractor hominis</name>
    <dbReference type="NCBI Taxonomy" id="3133178"/>
    <lineage>
        <taxon>Bacteria</taxon>
        <taxon>Bacillati</taxon>
        <taxon>Bacillota</taxon>
        <taxon>Clostridia</taxon>
        <taxon>Eubacteriales</taxon>
        <taxon>Oscillospiraceae</taxon>
        <taxon>Flavonifractor</taxon>
    </lineage>
</organism>
<dbReference type="Gene3D" id="4.10.860.10">
    <property type="entry name" value="UVR domain"/>
    <property type="match status" value="1"/>
</dbReference>
<feature type="region of interest" description="Disordered" evidence="5">
    <location>
        <begin position="104"/>
        <end position="136"/>
    </location>
</feature>
<dbReference type="SMART" id="SM01086">
    <property type="entry name" value="ClpB_D2-small"/>
    <property type="match status" value="1"/>
</dbReference>
<proteinExistence type="predicted"/>
<evidence type="ECO:0000256" key="1">
    <source>
        <dbReference type="ARBA" id="ARBA00022741"/>
    </source>
</evidence>
<evidence type="ECO:0000259" key="7">
    <source>
        <dbReference type="SMART" id="SM01086"/>
    </source>
</evidence>
<evidence type="ECO:0000256" key="4">
    <source>
        <dbReference type="SAM" id="Coils"/>
    </source>
</evidence>
<dbReference type="Pfam" id="PF10431">
    <property type="entry name" value="ClpB_D2-small"/>
    <property type="match status" value="1"/>
</dbReference>
<dbReference type="Pfam" id="PF17871">
    <property type="entry name" value="AAA_lid_9"/>
    <property type="match status" value="1"/>
</dbReference>
<evidence type="ECO:0000313" key="9">
    <source>
        <dbReference type="Proteomes" id="UP001440599"/>
    </source>
</evidence>
<keyword evidence="2 8" id="KW-0067">ATP-binding</keyword>
<feature type="compositionally biased region" description="Basic and acidic residues" evidence="5">
    <location>
        <begin position="115"/>
        <end position="136"/>
    </location>
</feature>
<dbReference type="InterPro" id="IPR019489">
    <property type="entry name" value="Clp_ATPase_C"/>
</dbReference>
<dbReference type="SMART" id="SM00382">
    <property type="entry name" value="AAA"/>
    <property type="match status" value="2"/>
</dbReference>
<evidence type="ECO:0000256" key="2">
    <source>
        <dbReference type="ARBA" id="ARBA00022840"/>
    </source>
</evidence>
<sequence length="847" mass="94990">MQPTLCSRCHKNVAVIFIQKMEGGTTKSEGLCLKCAKELGIKPVEDMMQKMGISEEDLEGLTNEMMSAFGGAEGMEGLMSAENGDSDEEDEGKTATFPFLNKLFGSAQNPQSQPPERDGARSDRDGKEKKGDKPPKRKFLENYCISLTQKAADGKLDRIIGREEEIQRTIQILNRRQKNNPCLIGEPGVGKTAIAEGLAQKIYERDVPYKLLDKEVYLLDLTALVAGTQFRGQFESRMKGLIEEIKKLGNIILVIDEVHNIVGAGDAEGSMNAANILKPALSRGEIQVIGATTLTEYRKYIEKDSALERRFQPVMVEEPSIEDSVKIIRGIAPYYEKYHFVSISPEMCRLAVTMSERYITDRFLPDKAIDLIDEACSDVNLHNRTLAREVEVKKELERLEKERENLMVEANDRDYKRQTALKNNEQRQSELRRELNKLTAEHDALVGNPATQEALSANETRQANFRRELANLTADREKLLSDGDSSRDYERLAAVKSREMQLQDELAKLEAQSAPPLTVEHLARVIELWTKIPASQIQEAEYERLAHLEERLKEHLIGQDEAVHAVAAAVRRGRVGIASKRKPVSFIFVGSTGVGKTELVKQLAMDMFHSPESLIRLDMSEFMEKFAVSRIIGSPPGYVGYDEAGQLTEKVRRKPYCVVLFDEIEKAHPDVLNILLQILDDGHITDAQGRNVNFENTVIVMTSNAGSDARSSAGSVGFGRTADEQGRERAMKALEGFLRPEFINRVDEIVYFNKLTEDNFKQIAGIMLGELKSSLAEKGISFTWDEALLDYLVKKSYSVTYGARNLRRQIQKDLEDDIATKLIDSYLRPISAIHASADGEHPVITAE</sequence>
<dbReference type="SUPFAM" id="SSF52540">
    <property type="entry name" value="P-loop containing nucleoside triphosphate hydrolases"/>
    <property type="match status" value="2"/>
</dbReference>
<dbReference type="Pfam" id="PF07724">
    <property type="entry name" value="AAA_2"/>
    <property type="match status" value="1"/>
</dbReference>
<dbReference type="InterPro" id="IPR027417">
    <property type="entry name" value="P-loop_NTPase"/>
</dbReference>
<dbReference type="InterPro" id="IPR028299">
    <property type="entry name" value="ClpA/B_CS2"/>
</dbReference>
<keyword evidence="1" id="KW-0547">Nucleotide-binding</keyword>
<keyword evidence="8" id="KW-0645">Protease</keyword>
<dbReference type="GO" id="GO:0005524">
    <property type="term" value="F:ATP binding"/>
    <property type="evidence" value="ECO:0007669"/>
    <property type="project" value="UniProtKB-KW"/>
</dbReference>
<dbReference type="Pfam" id="PF00004">
    <property type="entry name" value="AAA"/>
    <property type="match status" value="1"/>
</dbReference>
<dbReference type="CDD" id="cd19499">
    <property type="entry name" value="RecA-like_ClpB_Hsp104-like"/>
    <property type="match status" value="1"/>
</dbReference>
<name>A0ABV1EM82_9FIRM</name>
<dbReference type="PANTHER" id="PTHR11638:SF175">
    <property type="entry name" value="ATP-DEPENDENT CLP PROTEASE, ATP-BINDING SUBUNIT CLPC"/>
    <property type="match status" value="1"/>
</dbReference>
<feature type="coiled-coil region" evidence="4">
    <location>
        <begin position="382"/>
        <end position="512"/>
    </location>
</feature>
<keyword evidence="9" id="KW-1185">Reference proteome</keyword>
<dbReference type="InterPro" id="IPR050130">
    <property type="entry name" value="ClpA_ClpB"/>
</dbReference>
<reference evidence="8 9" key="1">
    <citation type="submission" date="2024-03" db="EMBL/GenBank/DDBJ databases">
        <title>Human intestinal bacterial collection.</title>
        <authorList>
            <person name="Pauvert C."/>
            <person name="Hitch T.C.A."/>
            <person name="Clavel T."/>
        </authorList>
    </citation>
    <scope>NUCLEOTIDE SEQUENCE [LARGE SCALE GENOMIC DNA]</scope>
    <source>
        <strain evidence="8 9">CLA-AP-H34</strain>
    </source>
</reference>
<dbReference type="PROSITE" id="PS00871">
    <property type="entry name" value="CLPAB_2"/>
    <property type="match status" value="1"/>
</dbReference>
<dbReference type="Gene3D" id="3.40.50.300">
    <property type="entry name" value="P-loop containing nucleotide triphosphate hydrolases"/>
    <property type="match status" value="2"/>
</dbReference>
<dbReference type="RefSeq" id="WP_349139289.1">
    <property type="nucleotide sequence ID" value="NZ_JBBMFT010000001.1"/>
</dbReference>
<dbReference type="InterPro" id="IPR001270">
    <property type="entry name" value="ClpA/B"/>
</dbReference>